<dbReference type="PANTHER" id="PTHR43156">
    <property type="entry name" value="STAGE II SPORULATION PROTEIN E-RELATED"/>
    <property type="match status" value="1"/>
</dbReference>
<dbReference type="Pfam" id="PF07228">
    <property type="entry name" value="SpoIIE"/>
    <property type="match status" value="1"/>
</dbReference>
<feature type="domain" description="PPM-type phosphatase" evidence="2">
    <location>
        <begin position="35"/>
        <end position="140"/>
    </location>
</feature>
<reference evidence="3" key="1">
    <citation type="journal article" date="2014" name="Int. J. Syst. Evol. Microbiol.">
        <title>Complete genome sequence of Corynebacterium casei LMG S-19264T (=DSM 44701T), isolated from a smear-ripened cheese.</title>
        <authorList>
            <consortium name="US DOE Joint Genome Institute (JGI-PGF)"/>
            <person name="Walter F."/>
            <person name="Albersmeier A."/>
            <person name="Kalinowski J."/>
            <person name="Ruckert C."/>
        </authorList>
    </citation>
    <scope>NUCLEOTIDE SEQUENCE</scope>
    <source>
        <strain evidence="3">CGMCC 4.7110</strain>
    </source>
</reference>
<comment type="caution">
    <text evidence="3">The sequence shown here is derived from an EMBL/GenBank/DDBJ whole genome shotgun (WGS) entry which is preliminary data.</text>
</comment>
<dbReference type="InterPro" id="IPR036457">
    <property type="entry name" value="PPM-type-like_dom_sf"/>
</dbReference>
<dbReference type="EMBL" id="BMML01000001">
    <property type="protein sequence ID" value="GGM86236.1"/>
    <property type="molecule type" value="Genomic_DNA"/>
</dbReference>
<evidence type="ECO:0000313" key="3">
    <source>
        <dbReference type="EMBL" id="GGM86236.1"/>
    </source>
</evidence>
<dbReference type="Gene3D" id="3.60.40.10">
    <property type="entry name" value="PPM-type phosphatase domain"/>
    <property type="match status" value="1"/>
</dbReference>
<dbReference type="AlphaFoldDB" id="A0A917UFT2"/>
<dbReference type="GO" id="GO:0016791">
    <property type="term" value="F:phosphatase activity"/>
    <property type="evidence" value="ECO:0007669"/>
    <property type="project" value="TreeGrafter"/>
</dbReference>
<evidence type="ECO:0000313" key="4">
    <source>
        <dbReference type="Proteomes" id="UP000653411"/>
    </source>
</evidence>
<evidence type="ECO:0000256" key="1">
    <source>
        <dbReference type="ARBA" id="ARBA00022801"/>
    </source>
</evidence>
<proteinExistence type="predicted"/>
<keyword evidence="1" id="KW-0378">Hydrolase</keyword>
<organism evidence="3 4">
    <name type="scientific">Streptomyces fuscichromogenes</name>
    <dbReference type="NCBI Taxonomy" id="1324013"/>
    <lineage>
        <taxon>Bacteria</taxon>
        <taxon>Bacillati</taxon>
        <taxon>Actinomycetota</taxon>
        <taxon>Actinomycetes</taxon>
        <taxon>Kitasatosporales</taxon>
        <taxon>Streptomycetaceae</taxon>
        <taxon>Streptomyces</taxon>
    </lineage>
</organism>
<sequence length="191" mass="20423">MPSAPSCEAPEFALVGALVPAADIAGDTYDYTLDHDTLHLSVTDAMGHDVSAALMATLLVNASRDARRAGCDLAEQGRQTHEVLLAHGRQAFATGQLLRIALDGTSSQLVNAGHPWPLRLRDGTVDELRPAVNLPFARRERSASPVSSVTPAPRTRARSCVLWPPWSPTPGAATRRASHPQGQPPVLCLDW</sequence>
<protein>
    <recommendedName>
        <fullName evidence="2">PPM-type phosphatase domain-containing protein</fullName>
    </recommendedName>
</protein>
<name>A0A917UFT2_9ACTN</name>
<dbReference type="InterPro" id="IPR001932">
    <property type="entry name" value="PPM-type_phosphatase-like_dom"/>
</dbReference>
<reference evidence="3" key="2">
    <citation type="submission" date="2020-09" db="EMBL/GenBank/DDBJ databases">
        <authorList>
            <person name="Sun Q."/>
            <person name="Zhou Y."/>
        </authorList>
    </citation>
    <scope>NUCLEOTIDE SEQUENCE</scope>
    <source>
        <strain evidence="3">CGMCC 4.7110</strain>
    </source>
</reference>
<evidence type="ECO:0000259" key="2">
    <source>
        <dbReference type="Pfam" id="PF07228"/>
    </source>
</evidence>
<accession>A0A917UFT2</accession>
<dbReference type="Proteomes" id="UP000653411">
    <property type="component" value="Unassembled WGS sequence"/>
</dbReference>
<keyword evidence="4" id="KW-1185">Reference proteome</keyword>
<dbReference type="PANTHER" id="PTHR43156:SF2">
    <property type="entry name" value="STAGE II SPORULATION PROTEIN E"/>
    <property type="match status" value="1"/>
</dbReference>
<gene>
    <name evidence="3" type="ORF">GCM10011578_001330</name>
</gene>
<dbReference type="InterPro" id="IPR052016">
    <property type="entry name" value="Bact_Sigma-Reg"/>
</dbReference>